<evidence type="ECO:0000313" key="2">
    <source>
        <dbReference type="Proteomes" id="UP001221838"/>
    </source>
</evidence>
<dbReference type="RefSeq" id="WP_272141560.1">
    <property type="nucleotide sequence ID" value="NZ_JAQNDM010000002.1"/>
</dbReference>
<comment type="caution">
    <text evidence="1">The sequence shown here is derived from an EMBL/GenBank/DDBJ whole genome shotgun (WGS) entry which is preliminary data.</text>
</comment>
<accession>A0ABT5DD32</accession>
<dbReference type="EMBL" id="JAQNDM010000002">
    <property type="protein sequence ID" value="MDC0711582.1"/>
    <property type="molecule type" value="Genomic_DNA"/>
</dbReference>
<name>A0ABT5DD32_9BACT</name>
<reference evidence="1 2" key="1">
    <citation type="submission" date="2022-11" db="EMBL/GenBank/DDBJ databases">
        <title>Minimal conservation of predation-associated metabolite biosynthetic gene clusters underscores biosynthetic potential of Myxococcota including descriptions for ten novel species: Archangium lansinium sp. nov., Myxococcus landrumus sp. nov., Nannocystis bai.</title>
        <authorList>
            <person name="Ahearne A."/>
            <person name="Stevens C."/>
            <person name="Dowd S."/>
        </authorList>
    </citation>
    <scope>NUCLEOTIDE SEQUENCE [LARGE SCALE GENOMIC DNA]</scope>
    <source>
        <strain evidence="1 2">NCWAL01</strain>
    </source>
</reference>
<proteinExistence type="predicted"/>
<evidence type="ECO:0000313" key="1">
    <source>
        <dbReference type="EMBL" id="MDC0711582.1"/>
    </source>
</evidence>
<sequence length="395" mass="43278">MANDQRPPPELRTLRLPAMETDPLKIRAKRLEVIYEFRNVHGAKRPPTYEGYVFDKVLAENQAALARSRVALHSMNPDVIVGMERGGSFLTEALTQGEPILAAKVRKMRVHRAPEGQPSKKGKYDGPKMQAEFQALINGGAKEIVVYDAYMGGTTARSLIKQVFTPLAEKNPGVTFHMYWLRETFGFRGAEVVGLEKAHILNTVEEVSLVLGDDLDVVMSPNGQASIRLFNSEGKVTEVVTPKPGQTTRQVLIELLNRPSSPTQPLGGGSGVPVVPAHPDMRPAKENMAIRTLRYVTGVGTLSVAEAYEKAETIAAILRPWYQSGKLKGYRSCALVDEESYDEVMLDPEVVEPKVKGRFPFVCVSITFEESGLPSGTTAPSGWDAVVATHALEPL</sequence>
<dbReference type="Proteomes" id="UP001221838">
    <property type="component" value="Unassembled WGS sequence"/>
</dbReference>
<protein>
    <submittedName>
        <fullName evidence="1">Uncharacterized protein</fullName>
    </submittedName>
</protein>
<organism evidence="1 2">
    <name type="scientific">Stigmatella ashevillensis</name>
    <dbReference type="NCBI Taxonomy" id="2995309"/>
    <lineage>
        <taxon>Bacteria</taxon>
        <taxon>Pseudomonadati</taxon>
        <taxon>Myxococcota</taxon>
        <taxon>Myxococcia</taxon>
        <taxon>Myxococcales</taxon>
        <taxon>Cystobacterineae</taxon>
        <taxon>Archangiaceae</taxon>
        <taxon>Stigmatella</taxon>
    </lineage>
</organism>
<gene>
    <name evidence="1" type="ORF">POL68_24140</name>
</gene>
<keyword evidence="2" id="KW-1185">Reference proteome</keyword>